<dbReference type="InterPro" id="IPR007248">
    <property type="entry name" value="Mpv17_PMP22"/>
</dbReference>
<evidence type="ECO:0000313" key="9">
    <source>
        <dbReference type="Proteomes" id="UP000693970"/>
    </source>
</evidence>
<dbReference type="AlphaFoldDB" id="A0A9K3L346"/>
<organism evidence="8 9">
    <name type="scientific">Nitzschia inconspicua</name>
    <dbReference type="NCBI Taxonomy" id="303405"/>
    <lineage>
        <taxon>Eukaryota</taxon>
        <taxon>Sar</taxon>
        <taxon>Stramenopiles</taxon>
        <taxon>Ochrophyta</taxon>
        <taxon>Bacillariophyta</taxon>
        <taxon>Bacillariophyceae</taxon>
        <taxon>Bacillariophycidae</taxon>
        <taxon>Bacillariales</taxon>
        <taxon>Bacillariaceae</taxon>
        <taxon>Nitzschia</taxon>
    </lineage>
</organism>
<feature type="chain" id="PRO_5039954667" evidence="7">
    <location>
        <begin position="22"/>
        <end position="325"/>
    </location>
</feature>
<gene>
    <name evidence="8" type="ORF">IV203_003725</name>
</gene>
<dbReference type="GO" id="GO:0016020">
    <property type="term" value="C:membrane"/>
    <property type="evidence" value="ECO:0007669"/>
    <property type="project" value="UniProtKB-SubCell"/>
</dbReference>
<keyword evidence="4 6" id="KW-1133">Transmembrane helix</keyword>
<dbReference type="PANTHER" id="PTHR11266">
    <property type="entry name" value="PEROXISOMAL MEMBRANE PROTEIN 2, PXMP2 MPV17"/>
    <property type="match status" value="1"/>
</dbReference>
<proteinExistence type="inferred from homology"/>
<evidence type="ECO:0000313" key="8">
    <source>
        <dbReference type="EMBL" id="KAG7354369.1"/>
    </source>
</evidence>
<dbReference type="OrthoDB" id="45397at2759"/>
<keyword evidence="3 6" id="KW-0812">Transmembrane</keyword>
<reference evidence="8" key="2">
    <citation type="submission" date="2021-04" db="EMBL/GenBank/DDBJ databases">
        <authorList>
            <person name="Podell S."/>
        </authorList>
    </citation>
    <scope>NUCLEOTIDE SEQUENCE</scope>
    <source>
        <strain evidence="8">Hildebrandi</strain>
    </source>
</reference>
<dbReference type="GO" id="GO:0005737">
    <property type="term" value="C:cytoplasm"/>
    <property type="evidence" value="ECO:0007669"/>
    <property type="project" value="TreeGrafter"/>
</dbReference>
<dbReference type="Pfam" id="PF04117">
    <property type="entry name" value="Mpv17_PMP22"/>
    <property type="match status" value="1"/>
</dbReference>
<evidence type="ECO:0000256" key="4">
    <source>
        <dbReference type="ARBA" id="ARBA00022989"/>
    </source>
</evidence>
<feature type="transmembrane region" description="Helical" evidence="6">
    <location>
        <begin position="206"/>
        <end position="225"/>
    </location>
</feature>
<feature type="transmembrane region" description="Helical" evidence="6">
    <location>
        <begin position="271"/>
        <end position="289"/>
    </location>
</feature>
<dbReference type="PANTHER" id="PTHR11266:SF121">
    <property type="entry name" value="OS09G0315000 PROTEIN"/>
    <property type="match status" value="1"/>
</dbReference>
<sequence>MKSCLYLFLTLLGVSTKLSWSFPSKPSAIRCSPRRHNINYVRSQDRRGLPMSVVGQETWKQRTSRSARFSPWHRTARSSTSLQSSLLSTAITAVDTFWRTSPYAVAAIVCGVKASAADFVAQKRQIRKAAEAALEDTGGSLSNDSGTAAITVPETKTNKMRNVAYLIYGSVYQGMFQEYMYNHVYPAMFGNGTGLVTVLSKVSFDLLFQTIFLTLPMAYLSKALIFRYSIKEAFRRYMDDIRNHGLLTKYFSLWGPVQCITFSIIPEHFRVTFIACVSFFWLIILSSIASKPRVSVSEEGKAITMPDDCPMEDGQTCELEFNNNQ</sequence>
<name>A0A9K3L346_9STRA</name>
<comment type="similarity">
    <text evidence="2 6">Belongs to the peroxisomal membrane protein PXMP2/4 family.</text>
</comment>
<evidence type="ECO:0000256" key="1">
    <source>
        <dbReference type="ARBA" id="ARBA00004141"/>
    </source>
</evidence>
<dbReference type="EMBL" id="JAGRRH010000016">
    <property type="protein sequence ID" value="KAG7354369.1"/>
    <property type="molecule type" value="Genomic_DNA"/>
</dbReference>
<keyword evidence="9" id="KW-1185">Reference proteome</keyword>
<reference evidence="8" key="1">
    <citation type="journal article" date="2021" name="Sci. Rep.">
        <title>Diploid genomic architecture of Nitzschia inconspicua, an elite biomass production diatom.</title>
        <authorList>
            <person name="Oliver A."/>
            <person name="Podell S."/>
            <person name="Pinowska A."/>
            <person name="Traller J.C."/>
            <person name="Smith S.R."/>
            <person name="McClure R."/>
            <person name="Beliaev A."/>
            <person name="Bohutskyi P."/>
            <person name="Hill E.A."/>
            <person name="Rabines A."/>
            <person name="Zheng H."/>
            <person name="Allen L.Z."/>
            <person name="Kuo A."/>
            <person name="Grigoriev I.V."/>
            <person name="Allen A.E."/>
            <person name="Hazlebeck D."/>
            <person name="Allen E.E."/>
        </authorList>
    </citation>
    <scope>NUCLEOTIDE SEQUENCE</scope>
    <source>
        <strain evidence="8">Hildebrandi</strain>
    </source>
</reference>
<evidence type="ECO:0000256" key="7">
    <source>
        <dbReference type="SAM" id="SignalP"/>
    </source>
</evidence>
<evidence type="ECO:0000256" key="3">
    <source>
        <dbReference type="ARBA" id="ARBA00022692"/>
    </source>
</evidence>
<dbReference type="Proteomes" id="UP000693970">
    <property type="component" value="Unassembled WGS sequence"/>
</dbReference>
<comment type="subcellular location">
    <subcellularLocation>
        <location evidence="1">Membrane</location>
        <topology evidence="1">Multi-pass membrane protein</topology>
    </subcellularLocation>
</comment>
<keyword evidence="7" id="KW-0732">Signal</keyword>
<accession>A0A9K3L346</accession>
<comment type="caution">
    <text evidence="8">The sequence shown here is derived from an EMBL/GenBank/DDBJ whole genome shotgun (WGS) entry which is preliminary data.</text>
</comment>
<keyword evidence="5 6" id="KW-0472">Membrane</keyword>
<evidence type="ECO:0000256" key="5">
    <source>
        <dbReference type="ARBA" id="ARBA00023136"/>
    </source>
</evidence>
<evidence type="ECO:0000256" key="2">
    <source>
        <dbReference type="ARBA" id="ARBA00006824"/>
    </source>
</evidence>
<evidence type="ECO:0000256" key="6">
    <source>
        <dbReference type="RuleBase" id="RU363053"/>
    </source>
</evidence>
<feature type="transmembrane region" description="Helical" evidence="6">
    <location>
        <begin position="246"/>
        <end position="265"/>
    </location>
</feature>
<feature type="signal peptide" evidence="7">
    <location>
        <begin position="1"/>
        <end position="21"/>
    </location>
</feature>
<protein>
    <submittedName>
        <fullName evidence="8">Mpv17 / PMP22 family protein</fullName>
    </submittedName>
</protein>